<dbReference type="Pfam" id="PF00043">
    <property type="entry name" value="GST_C"/>
    <property type="match status" value="1"/>
</dbReference>
<feature type="non-terminal residue" evidence="8">
    <location>
        <position position="334"/>
    </location>
</feature>
<keyword evidence="3 6" id="KW-0067">ATP-binding</keyword>
<sequence length="334" mass="38128">MHSLQNVKINCSRSVSSAPILILAELTKDCGAINIEWGPTTALEIIPKQGQPINFTSVYSICRFLARTTASSLYGNTILEKTEVDHWLEFCSRKYSVPEFKASLEKLDSTLSMVTFLVGDALTLADICVWSMLYKNMQNESTLPQNVQRWYTYLSCQPAFKAVSEMFPKETLEKNDLITNKTEDKGKFVELPGAELGKVVVRFPPEASGYLHIGHAKAALLNAHYQTSFQGKLVFRFDDTNPEKEKEDFEKVIIEDVALLQVKPDIFSYTSDHFDLIQQKCEDILKVGLAYCDDTDPETMKNEREQRIESKNRNNSLEKNWKMWEEMKKGTDYG</sequence>
<dbReference type="InterPro" id="IPR000924">
    <property type="entry name" value="Glu/Gln-tRNA-synth"/>
</dbReference>
<evidence type="ECO:0000256" key="3">
    <source>
        <dbReference type="ARBA" id="ARBA00022840"/>
    </source>
</evidence>
<dbReference type="InterPro" id="IPR036282">
    <property type="entry name" value="Glutathione-S-Trfase_C_sf"/>
</dbReference>
<gene>
    <name evidence="8" type="primary">EPRS1</name>
    <name evidence="8" type="ORF">NPIL_483091</name>
</gene>
<keyword evidence="5 6" id="KW-0030">Aminoacyl-tRNA synthetase</keyword>
<dbReference type="Gene3D" id="3.40.50.620">
    <property type="entry name" value="HUPs"/>
    <property type="match status" value="1"/>
</dbReference>
<evidence type="ECO:0000256" key="1">
    <source>
        <dbReference type="ARBA" id="ARBA00022598"/>
    </source>
</evidence>
<keyword evidence="9" id="KW-1185">Reference proteome</keyword>
<dbReference type="AlphaFoldDB" id="A0A8X6JTC9"/>
<evidence type="ECO:0000313" key="9">
    <source>
        <dbReference type="Proteomes" id="UP000887013"/>
    </source>
</evidence>
<dbReference type="GO" id="GO:0005829">
    <property type="term" value="C:cytosol"/>
    <property type="evidence" value="ECO:0007669"/>
    <property type="project" value="TreeGrafter"/>
</dbReference>
<dbReference type="Proteomes" id="UP000887013">
    <property type="component" value="Unassembled WGS sequence"/>
</dbReference>
<dbReference type="SUPFAM" id="SSF52374">
    <property type="entry name" value="Nucleotidylyl transferase"/>
    <property type="match status" value="1"/>
</dbReference>
<dbReference type="GO" id="GO:0004818">
    <property type="term" value="F:glutamate-tRNA ligase activity"/>
    <property type="evidence" value="ECO:0007669"/>
    <property type="project" value="TreeGrafter"/>
</dbReference>
<evidence type="ECO:0000256" key="2">
    <source>
        <dbReference type="ARBA" id="ARBA00022741"/>
    </source>
</evidence>
<dbReference type="InterPro" id="IPR050132">
    <property type="entry name" value="Gln/Glu-tRNA_Ligase"/>
</dbReference>
<dbReference type="PROSITE" id="PS00178">
    <property type="entry name" value="AA_TRNA_LIGASE_I"/>
    <property type="match status" value="1"/>
</dbReference>
<dbReference type="InterPro" id="IPR001412">
    <property type="entry name" value="aa-tRNA-synth_I_CS"/>
</dbReference>
<dbReference type="PROSITE" id="PS50405">
    <property type="entry name" value="GST_CTER"/>
    <property type="match status" value="1"/>
</dbReference>
<protein>
    <recommendedName>
        <fullName evidence="7">GST C-terminal domain-containing protein</fullName>
    </recommendedName>
</protein>
<organism evidence="8 9">
    <name type="scientific">Nephila pilipes</name>
    <name type="common">Giant wood spider</name>
    <name type="synonym">Nephila maculata</name>
    <dbReference type="NCBI Taxonomy" id="299642"/>
    <lineage>
        <taxon>Eukaryota</taxon>
        <taxon>Metazoa</taxon>
        <taxon>Ecdysozoa</taxon>
        <taxon>Arthropoda</taxon>
        <taxon>Chelicerata</taxon>
        <taxon>Arachnida</taxon>
        <taxon>Araneae</taxon>
        <taxon>Araneomorphae</taxon>
        <taxon>Entelegynae</taxon>
        <taxon>Araneoidea</taxon>
        <taxon>Nephilidae</taxon>
        <taxon>Nephila</taxon>
    </lineage>
</organism>
<feature type="domain" description="GST C-terminal" evidence="7">
    <location>
        <begin position="51"/>
        <end position="188"/>
    </location>
</feature>
<keyword evidence="2 6" id="KW-0547">Nucleotide-binding</keyword>
<dbReference type="InterPro" id="IPR010987">
    <property type="entry name" value="Glutathione-S-Trfase_C-like"/>
</dbReference>
<dbReference type="EMBL" id="BMAW01093009">
    <property type="protein sequence ID" value="GFS58124.1"/>
    <property type="molecule type" value="Genomic_DNA"/>
</dbReference>
<dbReference type="SUPFAM" id="SSF47616">
    <property type="entry name" value="GST C-terminal domain-like"/>
    <property type="match status" value="1"/>
</dbReference>
<reference evidence="8" key="1">
    <citation type="submission" date="2020-08" db="EMBL/GenBank/DDBJ databases">
        <title>Multicomponent nature underlies the extraordinary mechanical properties of spider dragline silk.</title>
        <authorList>
            <person name="Kono N."/>
            <person name="Nakamura H."/>
            <person name="Mori M."/>
            <person name="Yoshida Y."/>
            <person name="Ohtoshi R."/>
            <person name="Malay A.D."/>
            <person name="Moran D.A.P."/>
            <person name="Tomita M."/>
            <person name="Numata K."/>
            <person name="Arakawa K."/>
        </authorList>
    </citation>
    <scope>NUCLEOTIDE SEQUENCE</scope>
</reference>
<dbReference type="PANTHER" id="PTHR43097">
    <property type="entry name" value="GLUTAMINE-TRNA LIGASE"/>
    <property type="match status" value="1"/>
</dbReference>
<keyword evidence="1 6" id="KW-0436">Ligase</keyword>
<evidence type="ECO:0000256" key="6">
    <source>
        <dbReference type="RuleBase" id="RU363037"/>
    </source>
</evidence>
<comment type="similarity">
    <text evidence="6">Belongs to the class-I aminoacyl-tRNA synthetase family.</text>
</comment>
<dbReference type="Pfam" id="PF00749">
    <property type="entry name" value="tRNA-synt_1c"/>
    <property type="match status" value="1"/>
</dbReference>
<dbReference type="InterPro" id="IPR020058">
    <property type="entry name" value="Glu/Gln-tRNA-synth_Ib_cat-dom"/>
</dbReference>
<dbReference type="PANTHER" id="PTHR43097:SF5">
    <property type="entry name" value="GLUTAMATE--TRNA LIGASE"/>
    <property type="match status" value="1"/>
</dbReference>
<dbReference type="Gene3D" id="1.20.1050.130">
    <property type="match status" value="1"/>
</dbReference>
<dbReference type="GO" id="GO:0005524">
    <property type="term" value="F:ATP binding"/>
    <property type="evidence" value="ECO:0007669"/>
    <property type="project" value="UniProtKB-KW"/>
</dbReference>
<evidence type="ECO:0000259" key="7">
    <source>
        <dbReference type="PROSITE" id="PS50405"/>
    </source>
</evidence>
<evidence type="ECO:0000256" key="5">
    <source>
        <dbReference type="ARBA" id="ARBA00023146"/>
    </source>
</evidence>
<dbReference type="GO" id="GO:0017102">
    <property type="term" value="C:methionyl glutamyl tRNA synthetase complex"/>
    <property type="evidence" value="ECO:0007669"/>
    <property type="project" value="TreeGrafter"/>
</dbReference>
<keyword evidence="4 6" id="KW-0648">Protein biosynthesis</keyword>
<evidence type="ECO:0000256" key="4">
    <source>
        <dbReference type="ARBA" id="ARBA00022917"/>
    </source>
</evidence>
<comment type="caution">
    <text evidence="8">The sequence shown here is derived from an EMBL/GenBank/DDBJ whole genome shotgun (WGS) entry which is preliminary data.</text>
</comment>
<proteinExistence type="inferred from homology"/>
<name>A0A8X6JTC9_NEPPI</name>
<dbReference type="InterPro" id="IPR014729">
    <property type="entry name" value="Rossmann-like_a/b/a_fold"/>
</dbReference>
<dbReference type="OrthoDB" id="10250478at2759"/>
<evidence type="ECO:0000313" key="8">
    <source>
        <dbReference type="EMBL" id="GFS58124.1"/>
    </source>
</evidence>
<dbReference type="GO" id="GO:0006424">
    <property type="term" value="P:glutamyl-tRNA aminoacylation"/>
    <property type="evidence" value="ECO:0007669"/>
    <property type="project" value="TreeGrafter"/>
</dbReference>
<dbReference type="PRINTS" id="PR00987">
    <property type="entry name" value="TRNASYNTHGLU"/>
</dbReference>
<accession>A0A8X6JTC9</accession>
<dbReference type="InterPro" id="IPR004046">
    <property type="entry name" value="GST_C"/>
</dbReference>